<evidence type="ECO:0000313" key="9">
    <source>
        <dbReference type="WormBase" id="SRAE_1000027500"/>
    </source>
</evidence>
<dbReference type="GO" id="GO:0008191">
    <property type="term" value="F:metalloendopeptidase inhibitor activity"/>
    <property type="evidence" value="ECO:0007669"/>
    <property type="project" value="InterPro"/>
</dbReference>
<dbReference type="InterPro" id="IPR001820">
    <property type="entry name" value="TIMP"/>
</dbReference>
<protein>
    <submittedName>
        <fullName evidence="6">Netrin domain and Proteinase inhibitor I35, tissue inhibitor of metalloproteinase family and Tissue inhibitor of metalloproteinases-like, OB-fold domain-containing protein</fullName>
    </submittedName>
</protein>
<reference evidence="6 7" key="1">
    <citation type="submission" date="2014-09" db="EMBL/GenBank/DDBJ databases">
        <authorList>
            <person name="Martin A.A."/>
        </authorList>
    </citation>
    <scope>NUCLEOTIDE SEQUENCE</scope>
    <source>
        <strain evidence="7">ED321</strain>
        <strain evidence="6">ED321 Heterogonic</strain>
    </source>
</reference>
<dbReference type="GO" id="GO:0051045">
    <property type="term" value="P:negative regulation of membrane protein ectodomain proteolysis"/>
    <property type="evidence" value="ECO:0007669"/>
    <property type="project" value="TreeGrafter"/>
</dbReference>
<evidence type="ECO:0000313" key="8">
    <source>
        <dbReference type="WBParaSite" id="SRAE_1000027500.1"/>
    </source>
</evidence>
<sequence>MRDSAKNNYCRSEWVSRVNVSNIVTVYINDTKHPFYHSNQIVYIVEHIEVFKAPSRFNGTLPPYIYTPSESAACGLDLLSKGHEYLLSGQFSSHNIATTTLCGQILSDLKPSVGIIQEWKEIDDLQKAALQHNGYEPCNNEMVKDNKLTSKINNATSTPTIPVATLKGIKQKSTEEVIKN</sequence>
<evidence type="ECO:0000256" key="2">
    <source>
        <dbReference type="ARBA" id="ARBA00022525"/>
    </source>
</evidence>
<dbReference type="PANTHER" id="PTHR11844:SF25">
    <property type="entry name" value="NTR DOMAIN-CONTAINING PROTEIN"/>
    <property type="match status" value="1"/>
</dbReference>
<dbReference type="STRING" id="34506.A0A090L3C2"/>
<dbReference type="InterPro" id="IPR001134">
    <property type="entry name" value="Netrin_domain"/>
</dbReference>
<organism evidence="6">
    <name type="scientific">Strongyloides ratti</name>
    <name type="common">Parasitic roundworm</name>
    <dbReference type="NCBI Taxonomy" id="34506"/>
    <lineage>
        <taxon>Eukaryota</taxon>
        <taxon>Metazoa</taxon>
        <taxon>Ecdysozoa</taxon>
        <taxon>Nematoda</taxon>
        <taxon>Chromadorea</taxon>
        <taxon>Rhabditida</taxon>
        <taxon>Tylenchina</taxon>
        <taxon>Panagrolaimomorpha</taxon>
        <taxon>Strongyloidoidea</taxon>
        <taxon>Strongyloididae</taxon>
        <taxon>Strongyloides</taxon>
    </lineage>
</organism>
<gene>
    <name evidence="6 8 9" type="ORF">SRAE_1000027500</name>
</gene>
<dbReference type="PANTHER" id="PTHR11844">
    <property type="entry name" value="METALLOPROTEASE INHIBITOR"/>
    <property type="match status" value="1"/>
</dbReference>
<keyword evidence="2" id="KW-0964">Secreted</keyword>
<dbReference type="PROSITE" id="PS50189">
    <property type="entry name" value="NTR"/>
    <property type="match status" value="1"/>
</dbReference>
<dbReference type="OMA" id="SINCDNY"/>
<evidence type="ECO:0000259" key="5">
    <source>
        <dbReference type="PROSITE" id="PS50189"/>
    </source>
</evidence>
<evidence type="ECO:0000256" key="3">
    <source>
        <dbReference type="ARBA" id="ARBA00023157"/>
    </source>
</evidence>
<reference evidence="8" key="2">
    <citation type="submission" date="2020-12" db="UniProtKB">
        <authorList>
            <consortium name="WormBaseParasite"/>
        </authorList>
    </citation>
    <scope>IDENTIFICATION</scope>
</reference>
<dbReference type="SUPFAM" id="SSF50242">
    <property type="entry name" value="TIMP-like"/>
    <property type="match status" value="1"/>
</dbReference>
<dbReference type="GO" id="GO:0005615">
    <property type="term" value="C:extracellular space"/>
    <property type="evidence" value="ECO:0007669"/>
    <property type="project" value="TreeGrafter"/>
</dbReference>
<proteinExistence type="predicted"/>
<dbReference type="WBParaSite" id="SRAE_1000027500.1">
    <property type="protein sequence ID" value="SRAE_1000027500.1"/>
    <property type="gene ID" value="WBGene00256869"/>
</dbReference>
<dbReference type="Proteomes" id="UP000035682">
    <property type="component" value="Unplaced"/>
</dbReference>
<dbReference type="eggNOG" id="KOG1816">
    <property type="taxonomic scope" value="Eukaryota"/>
</dbReference>
<dbReference type="RefSeq" id="XP_024501201.1">
    <property type="nucleotide sequence ID" value="XM_024647088.1"/>
</dbReference>
<dbReference type="GO" id="GO:0002020">
    <property type="term" value="F:protease binding"/>
    <property type="evidence" value="ECO:0007669"/>
    <property type="project" value="TreeGrafter"/>
</dbReference>
<dbReference type="CTD" id="36374364"/>
<dbReference type="AlphaFoldDB" id="A0A090L3C2"/>
<dbReference type="OrthoDB" id="5824612at2759"/>
<evidence type="ECO:0000256" key="1">
    <source>
        <dbReference type="ARBA" id="ARBA00004613"/>
    </source>
</evidence>
<evidence type="ECO:0000313" key="7">
    <source>
        <dbReference type="Proteomes" id="UP000035682"/>
    </source>
</evidence>
<dbReference type="EMBL" id="LN609528">
    <property type="protein sequence ID" value="CEF61999.1"/>
    <property type="molecule type" value="Genomic_DNA"/>
</dbReference>
<dbReference type="Gene3D" id="2.40.50.120">
    <property type="match status" value="1"/>
</dbReference>
<comment type="subcellular location">
    <subcellularLocation>
        <location evidence="1">Secreted</location>
    </subcellularLocation>
</comment>
<evidence type="ECO:0000256" key="4">
    <source>
        <dbReference type="PIRSR" id="PIRSR601820-3"/>
    </source>
</evidence>
<keyword evidence="3 4" id="KW-1015">Disulfide bond</keyword>
<dbReference type="GeneID" id="36374364"/>
<dbReference type="WormBase" id="SRAE_1000027500">
    <property type="protein sequence ID" value="SRP02619"/>
    <property type="gene ID" value="WBGene00256869"/>
</dbReference>
<dbReference type="Pfam" id="PF00965">
    <property type="entry name" value="TIMP"/>
    <property type="match status" value="1"/>
</dbReference>
<feature type="domain" description="NTR" evidence="5">
    <location>
        <begin position="1"/>
        <end position="138"/>
    </location>
</feature>
<evidence type="ECO:0000313" key="6">
    <source>
        <dbReference type="EMBL" id="CEF61999.1"/>
    </source>
</evidence>
<accession>A0A090L3C2</accession>
<keyword evidence="7" id="KW-1185">Reference proteome</keyword>
<name>A0A090L3C2_STRRB</name>
<dbReference type="GO" id="GO:0031012">
    <property type="term" value="C:extracellular matrix"/>
    <property type="evidence" value="ECO:0007669"/>
    <property type="project" value="TreeGrafter"/>
</dbReference>
<feature type="disulfide bond" evidence="4">
    <location>
        <begin position="10"/>
        <end position="138"/>
    </location>
</feature>
<dbReference type="InterPro" id="IPR008993">
    <property type="entry name" value="TIMP-like_OB-fold"/>
</dbReference>